<evidence type="ECO:0000313" key="9">
    <source>
        <dbReference type="Proteomes" id="UP001567538"/>
    </source>
</evidence>
<dbReference type="SMART" id="SM00385">
    <property type="entry name" value="CYCLIN"/>
    <property type="match status" value="2"/>
</dbReference>
<proteinExistence type="inferred from homology"/>
<dbReference type="InterPro" id="IPR006671">
    <property type="entry name" value="Cyclin_N"/>
</dbReference>
<evidence type="ECO:0000313" key="8">
    <source>
        <dbReference type="EMBL" id="KAL1534161.1"/>
    </source>
</evidence>
<dbReference type="EMBL" id="JBEAFC010000012">
    <property type="protein sequence ID" value="KAL1534161.1"/>
    <property type="molecule type" value="Genomic_DNA"/>
</dbReference>
<evidence type="ECO:0000259" key="6">
    <source>
        <dbReference type="SMART" id="SM00385"/>
    </source>
</evidence>
<dbReference type="InterPro" id="IPR039361">
    <property type="entry name" value="Cyclin"/>
</dbReference>
<dbReference type="InterPro" id="IPR013763">
    <property type="entry name" value="Cyclin-like_dom"/>
</dbReference>
<dbReference type="PANTHER" id="PTHR10177">
    <property type="entry name" value="CYCLINS"/>
    <property type="match status" value="1"/>
</dbReference>
<dbReference type="Gene3D" id="1.10.472.10">
    <property type="entry name" value="Cyclin-like"/>
    <property type="match status" value="2"/>
</dbReference>
<dbReference type="AlphaFoldDB" id="A0ABD1FTL3"/>
<comment type="similarity">
    <text evidence="1">Belongs to the cyclin family. Cyclin D subfamily.</text>
</comment>
<evidence type="ECO:0000256" key="3">
    <source>
        <dbReference type="ARBA" id="ARBA00023127"/>
    </source>
</evidence>
<keyword evidence="4" id="KW-0131">Cell cycle</keyword>
<dbReference type="Pfam" id="PF00134">
    <property type="entry name" value="Cyclin_N"/>
    <property type="match status" value="1"/>
</dbReference>
<sequence length="320" mass="35932">MSSHHQLTSQILLDSALYCEEERYWDDDDGSSFTPINNDDASNYYNTPQDEDDLISLLHKEQDHQPHGESRGDAPLRAEAVQWMLKVVHYYSFSALTAVLAVNYFDRFQRTFDSGGEEPWKAQLAAVACVSLAAKVEETHVPLLLDLQVVEETDYVFESKTIQRMEILVLSTLDWRMNPVTPISFLDCIARKLGLLSETSRDFLQRCHCLLLSLLSDSRFMRYPPSALATATMLYVISSVEPTTGVEHHDHLIGILGINKDKVENCCRLIQEVATGAGLFYSCNKRKLPGSPKGVVDVYFSSDDSSAVSSPEHAAKKFKS</sequence>
<accession>A0ABD1FTL3</accession>
<dbReference type="GO" id="GO:0051301">
    <property type="term" value="P:cell division"/>
    <property type="evidence" value="ECO:0007669"/>
    <property type="project" value="UniProtKB-KW"/>
</dbReference>
<dbReference type="Proteomes" id="UP001567538">
    <property type="component" value="Unassembled WGS sequence"/>
</dbReference>
<protein>
    <submittedName>
        <fullName evidence="8">Cyclin-D3-2-like</fullName>
    </submittedName>
</protein>
<evidence type="ECO:0000256" key="5">
    <source>
        <dbReference type="RuleBase" id="RU000383"/>
    </source>
</evidence>
<feature type="domain" description="Cyclin-like" evidence="6">
    <location>
        <begin position="184"/>
        <end position="272"/>
    </location>
</feature>
<comment type="caution">
    <text evidence="8">The sequence shown here is derived from an EMBL/GenBank/DDBJ whole genome shotgun (WGS) entry which is preliminary data.</text>
</comment>
<evidence type="ECO:0000256" key="2">
    <source>
        <dbReference type="ARBA" id="ARBA00022618"/>
    </source>
</evidence>
<dbReference type="PROSITE" id="PS00292">
    <property type="entry name" value="CYCLINS"/>
    <property type="match status" value="1"/>
</dbReference>
<evidence type="ECO:0000259" key="7">
    <source>
        <dbReference type="SMART" id="SM01332"/>
    </source>
</evidence>
<evidence type="ECO:0000256" key="4">
    <source>
        <dbReference type="ARBA" id="ARBA00023306"/>
    </source>
</evidence>
<reference evidence="8 9" key="1">
    <citation type="submission" date="2024-06" db="EMBL/GenBank/DDBJ databases">
        <title>A chromosome level genome sequence of Diviner's sage (Salvia divinorum).</title>
        <authorList>
            <person name="Ford S.A."/>
            <person name="Ro D.-K."/>
            <person name="Ness R.W."/>
            <person name="Phillips M.A."/>
        </authorList>
    </citation>
    <scope>NUCLEOTIDE SEQUENCE [LARGE SCALE GENOMIC DNA]</scope>
    <source>
        <strain evidence="8">SAF-2024a</strain>
        <tissue evidence="8">Leaf</tissue>
    </source>
</reference>
<dbReference type="Pfam" id="PF02984">
    <property type="entry name" value="Cyclin_C"/>
    <property type="match status" value="1"/>
</dbReference>
<feature type="domain" description="Cyclin-like" evidence="6">
    <location>
        <begin position="82"/>
        <end position="171"/>
    </location>
</feature>
<keyword evidence="2" id="KW-0132">Cell division</keyword>
<organism evidence="8 9">
    <name type="scientific">Salvia divinorum</name>
    <name type="common">Maria pastora</name>
    <name type="synonym">Diviner's sage</name>
    <dbReference type="NCBI Taxonomy" id="28513"/>
    <lineage>
        <taxon>Eukaryota</taxon>
        <taxon>Viridiplantae</taxon>
        <taxon>Streptophyta</taxon>
        <taxon>Embryophyta</taxon>
        <taxon>Tracheophyta</taxon>
        <taxon>Spermatophyta</taxon>
        <taxon>Magnoliopsida</taxon>
        <taxon>eudicotyledons</taxon>
        <taxon>Gunneridae</taxon>
        <taxon>Pentapetalae</taxon>
        <taxon>asterids</taxon>
        <taxon>lamiids</taxon>
        <taxon>Lamiales</taxon>
        <taxon>Lamiaceae</taxon>
        <taxon>Nepetoideae</taxon>
        <taxon>Mentheae</taxon>
        <taxon>Salviinae</taxon>
        <taxon>Salvia</taxon>
        <taxon>Salvia subgen. Calosphace</taxon>
    </lineage>
</organism>
<feature type="domain" description="Cyclin C-terminal" evidence="7">
    <location>
        <begin position="180"/>
        <end position="304"/>
    </location>
</feature>
<dbReference type="FunFam" id="1.10.472.10:FF:000060">
    <property type="entry name" value="D6-type cyclin"/>
    <property type="match status" value="1"/>
</dbReference>
<dbReference type="InterPro" id="IPR004367">
    <property type="entry name" value="Cyclin_C-dom"/>
</dbReference>
<keyword evidence="3 5" id="KW-0195">Cyclin</keyword>
<dbReference type="CDD" id="cd20543">
    <property type="entry name" value="CYCLIN_AtCycD-like_rpt1"/>
    <property type="match status" value="1"/>
</dbReference>
<evidence type="ECO:0000256" key="1">
    <source>
        <dbReference type="ARBA" id="ARBA00009065"/>
    </source>
</evidence>
<keyword evidence="9" id="KW-1185">Reference proteome</keyword>
<dbReference type="SUPFAM" id="SSF47954">
    <property type="entry name" value="Cyclin-like"/>
    <property type="match status" value="2"/>
</dbReference>
<name>A0ABD1FTL3_SALDI</name>
<dbReference type="InterPro" id="IPR036915">
    <property type="entry name" value="Cyclin-like_sf"/>
</dbReference>
<gene>
    <name evidence="8" type="ORF">AAHA92_30380</name>
</gene>
<dbReference type="SMART" id="SM01332">
    <property type="entry name" value="Cyclin_C"/>
    <property type="match status" value="1"/>
</dbReference>
<dbReference type="InterPro" id="IPR048258">
    <property type="entry name" value="Cyclins_cyclin-box"/>
</dbReference>
<dbReference type="CDD" id="cd20544">
    <property type="entry name" value="CYCLIN_AtCycD-like_rpt2"/>
    <property type="match status" value="1"/>
</dbReference>